<dbReference type="EMBL" id="CP046565">
    <property type="protein sequence ID" value="QJD31188.1"/>
    <property type="molecule type" value="Genomic_DNA"/>
</dbReference>
<evidence type="ECO:0000313" key="3">
    <source>
        <dbReference type="Proteomes" id="UP000503004"/>
    </source>
</evidence>
<gene>
    <name evidence="2" type="ORF">GNH96_15390</name>
</gene>
<proteinExistence type="predicted"/>
<accession>A0A858QBC1</accession>
<keyword evidence="3" id="KW-1185">Reference proteome</keyword>
<dbReference type="Gene3D" id="3.40.50.300">
    <property type="entry name" value="P-loop containing nucleotide triphosphate hydrolases"/>
    <property type="match status" value="1"/>
</dbReference>
<feature type="compositionally biased region" description="Pro residues" evidence="1">
    <location>
        <begin position="67"/>
        <end position="85"/>
    </location>
</feature>
<reference evidence="3" key="1">
    <citation type="submission" date="2019-12" db="EMBL/GenBank/DDBJ databases">
        <authorList>
            <person name="Awala S.I."/>
            <person name="Rhee S.K."/>
        </authorList>
    </citation>
    <scope>NUCLEOTIDE SEQUENCE [LARGE SCALE GENOMIC DNA]</scope>
    <source>
        <strain evidence="3">IM1</strain>
    </source>
</reference>
<name>A0A858QBC1_9GAMM</name>
<dbReference type="Proteomes" id="UP000503004">
    <property type="component" value="Chromosome"/>
</dbReference>
<feature type="region of interest" description="Disordered" evidence="1">
    <location>
        <begin position="58"/>
        <end position="90"/>
    </location>
</feature>
<evidence type="ECO:0000256" key="1">
    <source>
        <dbReference type="SAM" id="MobiDB-lite"/>
    </source>
</evidence>
<dbReference type="AlphaFoldDB" id="A0A858QBC1"/>
<dbReference type="SUPFAM" id="SSF52540">
    <property type="entry name" value="P-loop containing nucleoside triphosphate hydrolases"/>
    <property type="match status" value="1"/>
</dbReference>
<protein>
    <submittedName>
        <fullName evidence="2">AAA family ATPase</fullName>
    </submittedName>
</protein>
<organism evidence="2 3">
    <name type="scientific">Methylococcus geothermalis</name>
    <dbReference type="NCBI Taxonomy" id="2681310"/>
    <lineage>
        <taxon>Bacteria</taxon>
        <taxon>Pseudomonadati</taxon>
        <taxon>Pseudomonadota</taxon>
        <taxon>Gammaproteobacteria</taxon>
        <taxon>Methylococcales</taxon>
        <taxon>Methylococcaceae</taxon>
        <taxon>Methylococcus</taxon>
    </lineage>
</organism>
<dbReference type="Pfam" id="PF13481">
    <property type="entry name" value="AAA_25"/>
    <property type="match status" value="1"/>
</dbReference>
<dbReference type="KEGG" id="metu:GNH96_15390"/>
<evidence type="ECO:0000313" key="2">
    <source>
        <dbReference type="EMBL" id="QJD31188.1"/>
    </source>
</evidence>
<dbReference type="InterPro" id="IPR027417">
    <property type="entry name" value="P-loop_NTPase"/>
</dbReference>
<sequence>MSTRRSAGVWSNRSWRWPRCWIWPCTCYAPRPRRRRVTRRSGRPVAVGNLALRVAEMAARAREAPRPSAPPVTPRPSASPVPPRPSASSVAQCGRVTLGVNLLQGASVQPEPVRWLWPGWLAKGKLHVIAGQPGTGKTSLALSLAATLTAGGRWPDGTPAAPGNVLIWSGEDDVRDTLMPRLLSCGADPKRCFFITDVQAEDGRRPFDPARDMPALLRAAREVGEVRLLLVDPIVSAVAADSHKNAEVRRGLAPLVTLAERLDCALLGISHFSKGSAGRDPLERVTGSLAFGALARIVFAAFKRSEEDGGGRCLARVKSNLGPDEGGFLYELVLDALAEHPGVTATRVDWGTAVAGSARALLARAEAACDPEAMSALDEACAFLQELLAAGPVAAAEVKMEAEAAGVSERTLKRARKKLALTVTKTGMEGGWVWAL</sequence>